<feature type="transmembrane region" description="Helical" evidence="1">
    <location>
        <begin position="82"/>
        <end position="99"/>
    </location>
</feature>
<feature type="transmembrane region" description="Helical" evidence="1">
    <location>
        <begin position="140"/>
        <end position="161"/>
    </location>
</feature>
<keyword evidence="1" id="KW-0812">Transmembrane</keyword>
<feature type="transmembrane region" description="Helical" evidence="1">
    <location>
        <begin position="111"/>
        <end position="134"/>
    </location>
</feature>
<reference evidence="2 3" key="1">
    <citation type="submission" date="2024-03" db="EMBL/GenBank/DDBJ databases">
        <title>Complete genome of BD2.</title>
        <authorList>
            <person name="Cao G."/>
        </authorList>
    </citation>
    <scope>NUCLEOTIDE SEQUENCE [LARGE SCALE GENOMIC DNA]</scope>
    <source>
        <strain evidence="2 3">BD2</strain>
    </source>
</reference>
<evidence type="ECO:0000313" key="2">
    <source>
        <dbReference type="EMBL" id="WXL24775.1"/>
    </source>
</evidence>
<accession>A0ABZ2REB2</accession>
<dbReference type="Proteomes" id="UP001476583">
    <property type="component" value="Chromosome"/>
</dbReference>
<evidence type="ECO:0000256" key="1">
    <source>
        <dbReference type="SAM" id="Phobius"/>
    </source>
</evidence>
<dbReference type="Pfam" id="PF11086">
    <property type="entry name" value="DUF2878"/>
    <property type="match status" value="1"/>
</dbReference>
<protein>
    <submittedName>
        <fullName evidence="2">DUF2878 domain-containing protein</fullName>
    </submittedName>
</protein>
<sequence>MPKNLVNALLFICGLSVCLLAGGTPWLALVAVALVVHLLWTSRWAAEGKLLASTLIAGSALDSFMLQLGVFDYAEPRQLLPLWQAAMWLLLGTTLNHCLAWSARPWWKASIFGACYGAVVYGLMGLIGNVAYPYGYTKTLLLIAVLWAGVLPALHGFAELYRLQFEQAQRAQRRA</sequence>
<dbReference type="InterPro" id="IPR021306">
    <property type="entry name" value="DUF2878"/>
</dbReference>
<gene>
    <name evidence="2" type="ORF">WG219_15850</name>
</gene>
<keyword evidence="1" id="KW-1133">Transmembrane helix</keyword>
<keyword evidence="3" id="KW-1185">Reference proteome</keyword>
<keyword evidence="1" id="KW-0472">Membrane</keyword>
<feature type="transmembrane region" description="Helical" evidence="1">
    <location>
        <begin position="6"/>
        <end position="39"/>
    </location>
</feature>
<name>A0ABZ2REB2_ECTME</name>
<evidence type="ECO:0000313" key="3">
    <source>
        <dbReference type="Proteomes" id="UP001476583"/>
    </source>
</evidence>
<dbReference type="EMBL" id="CP148074">
    <property type="protein sequence ID" value="WXL24775.1"/>
    <property type="molecule type" value="Genomic_DNA"/>
</dbReference>
<proteinExistence type="predicted"/>
<organism evidence="2 3">
    <name type="scientific">Ectopseudomonas mendocina</name>
    <name type="common">Pseudomonas mendocina</name>
    <dbReference type="NCBI Taxonomy" id="300"/>
    <lineage>
        <taxon>Bacteria</taxon>
        <taxon>Pseudomonadati</taxon>
        <taxon>Pseudomonadota</taxon>
        <taxon>Gammaproteobacteria</taxon>
        <taxon>Pseudomonadales</taxon>
        <taxon>Pseudomonadaceae</taxon>
        <taxon>Ectopseudomonas</taxon>
    </lineage>
</organism>